<dbReference type="RefSeq" id="WP_261515747.1">
    <property type="nucleotide sequence ID" value="NZ_JAODNV010000011.1"/>
</dbReference>
<evidence type="ECO:0000256" key="3">
    <source>
        <dbReference type="SAM" id="SignalP"/>
    </source>
</evidence>
<feature type="domain" description="SurA N-terminal" evidence="4">
    <location>
        <begin position="80"/>
        <end position="148"/>
    </location>
</feature>
<dbReference type="Gene3D" id="1.10.4030.10">
    <property type="entry name" value="Porin chaperone SurA, peptide-binding domain"/>
    <property type="match status" value="1"/>
</dbReference>
<reference evidence="5" key="1">
    <citation type="submission" date="2022-08" db="EMBL/GenBank/DDBJ databases">
        <title>Chelativorans sichuanense sp. nov., a paraffin oil-degrading bacterium isolated from a mixture of oil-based drill cuttings and paddy soil.</title>
        <authorList>
            <person name="Yu J."/>
            <person name="Liu H."/>
            <person name="Chen Q."/>
        </authorList>
    </citation>
    <scope>NUCLEOTIDE SEQUENCE</scope>
    <source>
        <strain evidence="5">SCAU 2101</strain>
    </source>
</reference>
<evidence type="ECO:0000313" key="6">
    <source>
        <dbReference type="Proteomes" id="UP001149009"/>
    </source>
</evidence>
<evidence type="ECO:0000256" key="1">
    <source>
        <dbReference type="ARBA" id="ARBA00022729"/>
    </source>
</evidence>
<dbReference type="SUPFAM" id="SSF109998">
    <property type="entry name" value="Triger factor/SurA peptide-binding domain-like"/>
    <property type="match status" value="1"/>
</dbReference>
<dbReference type="PANTHER" id="PTHR47637:SF1">
    <property type="entry name" value="CHAPERONE SURA"/>
    <property type="match status" value="1"/>
</dbReference>
<dbReference type="InterPro" id="IPR050280">
    <property type="entry name" value="OMP_Chaperone_SurA"/>
</dbReference>
<sequence length="319" mass="35873">MTRKTDTMLARRMRVSTAMLALAAALSLGAVAVTAVPAMATQIRYVVNDRPVTSYDIERRAALLRLMRRSGNINELAAQEMIDQVLRRQEMARLGINITDAQVDQSYANFASSNQLSVAQLDQILAQSGVTKEHFKEFIRTQMGWSRVLQARNSRVETLSEAEVVRRMLQQGGQKPTATEYLLQQVIFVVPSGQRGQLLAKRKREAQAMRDRFNGCESTVEFAKGLIDVTVKDLGRVLAPELPPDWKDYITKTRPGEATPVRETDRGVEFIGVCSAREVSDDHVAKLVFQSQESGDSSYQNLSEEYTAELRQKARIHRR</sequence>
<dbReference type="Pfam" id="PF09312">
    <property type="entry name" value="SurA_N"/>
    <property type="match status" value="1"/>
</dbReference>
<dbReference type="InterPro" id="IPR015391">
    <property type="entry name" value="SurA_N"/>
</dbReference>
<organism evidence="5 6">
    <name type="scientific">Chelativorans petroleitrophicus</name>
    <dbReference type="NCBI Taxonomy" id="2975484"/>
    <lineage>
        <taxon>Bacteria</taxon>
        <taxon>Pseudomonadati</taxon>
        <taxon>Pseudomonadota</taxon>
        <taxon>Alphaproteobacteria</taxon>
        <taxon>Hyphomicrobiales</taxon>
        <taxon>Phyllobacteriaceae</taxon>
        <taxon>Chelativorans</taxon>
    </lineage>
</organism>
<keyword evidence="6" id="KW-1185">Reference proteome</keyword>
<dbReference type="PANTHER" id="PTHR47637">
    <property type="entry name" value="CHAPERONE SURA"/>
    <property type="match status" value="1"/>
</dbReference>
<keyword evidence="2" id="KW-0697">Rotamase</keyword>
<gene>
    <name evidence="5" type="ORF">NYR54_11235</name>
</gene>
<evidence type="ECO:0000256" key="2">
    <source>
        <dbReference type="ARBA" id="ARBA00023110"/>
    </source>
</evidence>
<keyword evidence="1 3" id="KW-0732">Signal</keyword>
<dbReference type="Proteomes" id="UP001149009">
    <property type="component" value="Unassembled WGS sequence"/>
</dbReference>
<comment type="caution">
    <text evidence="5">The sequence shown here is derived from an EMBL/GenBank/DDBJ whole genome shotgun (WGS) entry which is preliminary data.</text>
</comment>
<evidence type="ECO:0000313" key="5">
    <source>
        <dbReference type="EMBL" id="MCT8990858.1"/>
    </source>
</evidence>
<name>A0A9X2X8W7_9HYPH</name>
<dbReference type="AlphaFoldDB" id="A0A9X2X8W7"/>
<keyword evidence="5" id="KW-0413">Isomerase</keyword>
<dbReference type="EMBL" id="JAODNV010000011">
    <property type="protein sequence ID" value="MCT8990858.1"/>
    <property type="molecule type" value="Genomic_DNA"/>
</dbReference>
<feature type="chain" id="PRO_5040763842" evidence="3">
    <location>
        <begin position="33"/>
        <end position="319"/>
    </location>
</feature>
<proteinExistence type="predicted"/>
<accession>A0A9X2X8W7</accession>
<dbReference type="GO" id="GO:0003755">
    <property type="term" value="F:peptidyl-prolyl cis-trans isomerase activity"/>
    <property type="evidence" value="ECO:0007669"/>
    <property type="project" value="UniProtKB-KW"/>
</dbReference>
<feature type="signal peptide" evidence="3">
    <location>
        <begin position="1"/>
        <end position="32"/>
    </location>
</feature>
<evidence type="ECO:0000259" key="4">
    <source>
        <dbReference type="Pfam" id="PF09312"/>
    </source>
</evidence>
<dbReference type="InterPro" id="IPR027304">
    <property type="entry name" value="Trigger_fact/SurA_dom_sf"/>
</dbReference>
<protein>
    <submittedName>
        <fullName evidence="5">Peptidylprolyl isomerase</fullName>
    </submittedName>
</protein>